<name>A0A3D6BRV3_9FLAO</name>
<sequence length="113" mass="13427">MIIMFNFRKKTYIIIREGDCDMIKLITNQCQGDRNDYLEVSEFEDEINSFLSLHPSYKLKKIIYKDDLELLAVLEQTKKQFIGQVEKPKVKLHHVSELINKMESFIKDLKESL</sequence>
<dbReference type="EMBL" id="DPRK01000080">
    <property type="protein sequence ID" value="HCY80949.1"/>
    <property type="molecule type" value="Genomic_DNA"/>
</dbReference>
<gene>
    <name evidence="1" type="ORF">DHV22_04745</name>
</gene>
<dbReference type="AlphaFoldDB" id="A0A3D6BRV3"/>
<protein>
    <submittedName>
        <fullName evidence="1">Uncharacterized protein</fullName>
    </submittedName>
</protein>
<comment type="caution">
    <text evidence="1">The sequence shown here is derived from an EMBL/GenBank/DDBJ whole genome shotgun (WGS) entry which is preliminary data.</text>
</comment>
<dbReference type="Proteomes" id="UP000263268">
    <property type="component" value="Unassembled WGS sequence"/>
</dbReference>
<reference evidence="1 2" key="1">
    <citation type="journal article" date="2018" name="Nat. Biotechnol.">
        <title>A standardized bacterial taxonomy based on genome phylogeny substantially revises the tree of life.</title>
        <authorList>
            <person name="Parks D.H."/>
            <person name="Chuvochina M."/>
            <person name="Waite D.W."/>
            <person name="Rinke C."/>
            <person name="Skarshewski A."/>
            <person name="Chaumeil P.A."/>
            <person name="Hugenholtz P."/>
        </authorList>
    </citation>
    <scope>NUCLEOTIDE SEQUENCE [LARGE SCALE GENOMIC DNA]</scope>
    <source>
        <strain evidence="1">UBA10227</strain>
    </source>
</reference>
<proteinExistence type="predicted"/>
<organism evidence="1 2">
    <name type="scientific">Xanthomarina gelatinilytica</name>
    <dbReference type="NCBI Taxonomy" id="1137281"/>
    <lineage>
        <taxon>Bacteria</taxon>
        <taxon>Pseudomonadati</taxon>
        <taxon>Bacteroidota</taxon>
        <taxon>Flavobacteriia</taxon>
        <taxon>Flavobacteriales</taxon>
        <taxon>Flavobacteriaceae</taxon>
        <taxon>Xanthomarina</taxon>
    </lineage>
</organism>
<evidence type="ECO:0000313" key="2">
    <source>
        <dbReference type="Proteomes" id="UP000263268"/>
    </source>
</evidence>
<accession>A0A3D6BRV3</accession>
<evidence type="ECO:0000313" key="1">
    <source>
        <dbReference type="EMBL" id="HCY80949.1"/>
    </source>
</evidence>